<gene>
    <name evidence="2" type="ORF">CTheo_2899</name>
</gene>
<evidence type="ECO:0000313" key="3">
    <source>
        <dbReference type="Proteomes" id="UP000383932"/>
    </source>
</evidence>
<dbReference type="PANTHER" id="PTHR12069:SF0">
    <property type="entry name" value="DNA-DIRECTED RNA POLYMERASE III SUBUNIT RPC5"/>
    <property type="match status" value="1"/>
</dbReference>
<protein>
    <submittedName>
        <fullName evidence="2">Uncharacterized protein</fullName>
    </submittedName>
</protein>
<feature type="compositionally biased region" description="Basic and acidic residues" evidence="1">
    <location>
        <begin position="97"/>
        <end position="114"/>
    </location>
</feature>
<feature type="region of interest" description="Disordered" evidence="1">
    <location>
        <begin position="82"/>
        <end position="114"/>
    </location>
</feature>
<feature type="compositionally biased region" description="Acidic residues" evidence="1">
    <location>
        <begin position="176"/>
        <end position="188"/>
    </location>
</feature>
<dbReference type="AlphaFoldDB" id="A0A5N5QR19"/>
<dbReference type="EMBL" id="SSOP01000033">
    <property type="protein sequence ID" value="KAB5593606.1"/>
    <property type="molecule type" value="Genomic_DNA"/>
</dbReference>
<accession>A0A5N5QR19</accession>
<name>A0A5N5QR19_9AGAM</name>
<dbReference type="InterPro" id="IPR006886">
    <property type="entry name" value="RNA_pol_III_Rpc5"/>
</dbReference>
<dbReference type="GO" id="GO:0042797">
    <property type="term" value="P:tRNA transcription by RNA polymerase III"/>
    <property type="evidence" value="ECO:0007669"/>
    <property type="project" value="TreeGrafter"/>
</dbReference>
<comment type="caution">
    <text evidence="2">The sequence shown here is derived from an EMBL/GenBank/DDBJ whole genome shotgun (WGS) entry which is preliminary data.</text>
</comment>
<organism evidence="2 3">
    <name type="scientific">Ceratobasidium theobromae</name>
    <dbReference type="NCBI Taxonomy" id="1582974"/>
    <lineage>
        <taxon>Eukaryota</taxon>
        <taxon>Fungi</taxon>
        <taxon>Dikarya</taxon>
        <taxon>Basidiomycota</taxon>
        <taxon>Agaricomycotina</taxon>
        <taxon>Agaricomycetes</taxon>
        <taxon>Cantharellales</taxon>
        <taxon>Ceratobasidiaceae</taxon>
        <taxon>Ceratobasidium</taxon>
    </lineage>
</organism>
<dbReference type="OrthoDB" id="340681at2759"/>
<keyword evidence="3" id="KW-1185">Reference proteome</keyword>
<dbReference type="Proteomes" id="UP000383932">
    <property type="component" value="Unassembled WGS sequence"/>
</dbReference>
<dbReference type="Pfam" id="PF04801">
    <property type="entry name" value="RPC5"/>
    <property type="match status" value="1"/>
</dbReference>
<dbReference type="GO" id="GO:0005666">
    <property type="term" value="C:RNA polymerase III complex"/>
    <property type="evidence" value="ECO:0007669"/>
    <property type="project" value="TreeGrafter"/>
</dbReference>
<proteinExistence type="predicted"/>
<evidence type="ECO:0000256" key="1">
    <source>
        <dbReference type="SAM" id="MobiDB-lite"/>
    </source>
</evidence>
<feature type="compositionally biased region" description="Basic and acidic residues" evidence="1">
    <location>
        <begin position="196"/>
        <end position="205"/>
    </location>
</feature>
<dbReference type="PANTHER" id="PTHR12069">
    <property type="entry name" value="DNA-DIRECTED RNA POLYMERASES III 80 KDA POLYPEPTIDE RNA POLYMERASE III SUBUNIT 5"/>
    <property type="match status" value="1"/>
</dbReference>
<reference evidence="2 3" key="1">
    <citation type="journal article" date="2019" name="Fungal Biol. Biotechnol.">
        <title>Draft genome sequence of fastidious pathogen Ceratobasidium theobromae, which causes vascular-streak dieback in Theobroma cacao.</title>
        <authorList>
            <person name="Ali S.S."/>
            <person name="Asman A."/>
            <person name="Shao J."/>
            <person name="Firmansyah A.P."/>
            <person name="Susilo A.W."/>
            <person name="Rosmana A."/>
            <person name="McMahon P."/>
            <person name="Junaid M."/>
            <person name="Guest D."/>
            <person name="Kheng T.Y."/>
            <person name="Meinhardt L.W."/>
            <person name="Bailey B.A."/>
        </authorList>
    </citation>
    <scope>NUCLEOTIDE SEQUENCE [LARGE SCALE GENOMIC DNA]</scope>
    <source>
        <strain evidence="2 3">CT2</strain>
    </source>
</reference>
<sequence length="290" mass="32892">MDEHDTVETTLPIYLSNSLGQNLHLFQYPLHSRPLEVPPSAALTGKRIKARHKPKAGRYEVHVPTDTREEVWNIDRGKELGQARAEEDAEEAGAGEELTKNKKRDYEREDRDRGEKRLNEVRLRSEKMVNAGVYMLGVIRDGKLYLHPVQDVQQLRPSLTYLDAMSKKHKRVHGDDSDDDAPPPDPDDPPLASTTLKEKSKSESKEVLVTARKTDDKSGTQIVGGLSAIRREMLGMIRAEREEQWQPLDYKGIQTRQSSEWVEMLFNTNEESMNCTTSASGMLSSIRVAQ</sequence>
<feature type="region of interest" description="Disordered" evidence="1">
    <location>
        <begin position="166"/>
        <end position="205"/>
    </location>
</feature>
<evidence type="ECO:0000313" key="2">
    <source>
        <dbReference type="EMBL" id="KAB5593606.1"/>
    </source>
</evidence>